<evidence type="ECO:0000256" key="2">
    <source>
        <dbReference type="ARBA" id="ARBA00022692"/>
    </source>
</evidence>
<dbReference type="InterPro" id="IPR012451">
    <property type="entry name" value="DUF1656"/>
</dbReference>
<dbReference type="Pfam" id="PF07869">
    <property type="entry name" value="DUF1656"/>
    <property type="match status" value="1"/>
</dbReference>
<evidence type="ECO:0000256" key="4">
    <source>
        <dbReference type="ARBA" id="ARBA00023136"/>
    </source>
</evidence>
<organism evidence="6 7">
    <name type="scientific">Azotobacter bryophylli</name>
    <dbReference type="NCBI Taxonomy" id="1986537"/>
    <lineage>
        <taxon>Bacteria</taxon>
        <taxon>Pseudomonadati</taxon>
        <taxon>Pseudomonadota</taxon>
        <taxon>Gammaproteobacteria</taxon>
        <taxon>Pseudomonadales</taxon>
        <taxon>Pseudomonadaceae</taxon>
        <taxon>Azotobacter</taxon>
    </lineage>
</organism>
<evidence type="ECO:0000313" key="6">
    <source>
        <dbReference type="EMBL" id="MFC2972074.1"/>
    </source>
</evidence>
<dbReference type="Proteomes" id="UP001595457">
    <property type="component" value="Unassembled WGS sequence"/>
</dbReference>
<evidence type="ECO:0000256" key="5">
    <source>
        <dbReference type="SAM" id="Phobius"/>
    </source>
</evidence>
<proteinExistence type="predicted"/>
<keyword evidence="4 5" id="KW-0472">Membrane</keyword>
<keyword evidence="2 5" id="KW-0812">Transmembrane</keyword>
<evidence type="ECO:0000313" key="7">
    <source>
        <dbReference type="Proteomes" id="UP001595457"/>
    </source>
</evidence>
<comment type="caution">
    <text evidence="6">The sequence shown here is derived from an EMBL/GenBank/DDBJ whole genome shotgun (WGS) entry which is preliminary data.</text>
</comment>
<dbReference type="RefSeq" id="WP_377813704.1">
    <property type="nucleotide sequence ID" value="NZ_JBHRSJ010000012.1"/>
</dbReference>
<evidence type="ECO:0000256" key="1">
    <source>
        <dbReference type="ARBA" id="ARBA00022475"/>
    </source>
</evidence>
<evidence type="ECO:0000256" key="3">
    <source>
        <dbReference type="ARBA" id="ARBA00022989"/>
    </source>
</evidence>
<feature type="transmembrane region" description="Helical" evidence="5">
    <location>
        <begin position="7"/>
        <end position="27"/>
    </location>
</feature>
<keyword evidence="3 5" id="KW-1133">Transmembrane helix</keyword>
<reference evidence="7" key="1">
    <citation type="journal article" date="2019" name="Int. J. Syst. Evol. Microbiol.">
        <title>The Global Catalogue of Microorganisms (GCM) 10K type strain sequencing project: providing services to taxonomists for standard genome sequencing and annotation.</title>
        <authorList>
            <consortium name="The Broad Institute Genomics Platform"/>
            <consortium name="The Broad Institute Genome Sequencing Center for Infectious Disease"/>
            <person name="Wu L."/>
            <person name="Ma J."/>
        </authorList>
    </citation>
    <scope>NUCLEOTIDE SEQUENCE [LARGE SCALE GENOMIC DNA]</scope>
    <source>
        <strain evidence="7">KCTC 62195</strain>
    </source>
</reference>
<keyword evidence="1" id="KW-1003">Cell membrane</keyword>
<dbReference type="EMBL" id="JBHRSJ010000012">
    <property type="protein sequence ID" value="MFC2972074.1"/>
    <property type="molecule type" value="Genomic_DNA"/>
</dbReference>
<name>A0ABV7ARE7_9GAMM</name>
<accession>A0ABV7ARE7</accession>
<keyword evidence="7" id="KW-1185">Reference proteome</keyword>
<feature type="transmembrane region" description="Helical" evidence="5">
    <location>
        <begin position="47"/>
        <end position="65"/>
    </location>
</feature>
<protein>
    <submittedName>
        <fullName evidence="6">DUF1656 domain-containing protein</fullName>
    </submittedName>
</protein>
<gene>
    <name evidence="6" type="ORF">ACFOJE_07605</name>
</gene>
<sequence length="66" mass="7595">MPREIAIGGVYMPSLTLLFLLTLAGAWVIDRLLAWYGFYRNAWHPTMLRASLFVCIYGALALYIYH</sequence>